<keyword evidence="10" id="KW-1185">Reference proteome</keyword>
<evidence type="ECO:0000256" key="5">
    <source>
        <dbReference type="ARBA" id="ARBA00023049"/>
    </source>
</evidence>
<name>A0A516PU76_9ACTN</name>
<comment type="cofactor">
    <cofactor evidence="6">
        <name>Zn(2+)</name>
        <dbReference type="ChEBI" id="CHEBI:29105"/>
    </cofactor>
    <text evidence="6">Binds 1 zinc ion per subunit.</text>
</comment>
<dbReference type="GO" id="GO:0046872">
    <property type="term" value="F:metal ion binding"/>
    <property type="evidence" value="ECO:0007669"/>
    <property type="project" value="UniProtKB-KW"/>
</dbReference>
<evidence type="ECO:0000256" key="4">
    <source>
        <dbReference type="ARBA" id="ARBA00022833"/>
    </source>
</evidence>
<dbReference type="KEGG" id="mik:FOE78_00995"/>
<keyword evidence="1 6" id="KW-0645">Protease</keyword>
<evidence type="ECO:0000256" key="2">
    <source>
        <dbReference type="ARBA" id="ARBA00022723"/>
    </source>
</evidence>
<keyword evidence="3 6" id="KW-0378">Hydrolase</keyword>
<accession>A0A516PU76</accession>
<dbReference type="Pfam" id="PF01435">
    <property type="entry name" value="Peptidase_M48"/>
    <property type="match status" value="1"/>
</dbReference>
<dbReference type="RefSeq" id="WP_143984669.1">
    <property type="nucleotide sequence ID" value="NZ_CP041692.1"/>
</dbReference>
<feature type="domain" description="Peptidase M48" evidence="8">
    <location>
        <begin position="133"/>
        <end position="196"/>
    </location>
</feature>
<organism evidence="9 10">
    <name type="scientific">Microlunatus elymi</name>
    <dbReference type="NCBI Taxonomy" id="2596828"/>
    <lineage>
        <taxon>Bacteria</taxon>
        <taxon>Bacillati</taxon>
        <taxon>Actinomycetota</taxon>
        <taxon>Actinomycetes</taxon>
        <taxon>Propionibacteriales</taxon>
        <taxon>Propionibacteriaceae</taxon>
        <taxon>Microlunatus</taxon>
    </lineage>
</organism>
<dbReference type="Proteomes" id="UP000319263">
    <property type="component" value="Chromosome"/>
</dbReference>
<dbReference type="AlphaFoldDB" id="A0A516PU76"/>
<feature type="transmembrane region" description="Helical" evidence="7">
    <location>
        <begin position="274"/>
        <end position="298"/>
    </location>
</feature>
<sequence length="308" mass="33006">MIGVALGILAVILVGPGSIWVGRWRFLHRAPRPAVALWQAGSVAALLSVVGAGFALSLGLFRTPEPPLAEIIVYGTVLLFTVIVVLRLIWSLLIVGRTSRLRRTRHRHALDLLDQIERRTALPGVVASPGLRVMSAAEPVAYCLPAVRQSRVVLSEGALQTLAADEVAAVLAHEEAHVRARHDLVLDTFAALHRAFPIAVRSEVPLNEARLLVELLADDAARRRTGPIPLARALVAMAAAPVPGFAMGVSYGTAVRVARLAERPRPHRLLSAGIYALALGLIALPLVILGAPTVFAWLHVTGLNLGWY</sequence>
<dbReference type="GO" id="GO:0004222">
    <property type="term" value="F:metalloendopeptidase activity"/>
    <property type="evidence" value="ECO:0007669"/>
    <property type="project" value="InterPro"/>
</dbReference>
<dbReference type="PANTHER" id="PTHR34978:SF3">
    <property type="entry name" value="SLR0241 PROTEIN"/>
    <property type="match status" value="1"/>
</dbReference>
<dbReference type="InterPro" id="IPR052173">
    <property type="entry name" value="Beta-lactam_resp_regulator"/>
</dbReference>
<keyword evidence="5 6" id="KW-0482">Metalloprotease</keyword>
<evidence type="ECO:0000313" key="9">
    <source>
        <dbReference type="EMBL" id="QDP94680.1"/>
    </source>
</evidence>
<dbReference type="CDD" id="cd07326">
    <property type="entry name" value="M56_BlaR1_MecR1_like"/>
    <property type="match status" value="1"/>
</dbReference>
<keyword evidence="4 6" id="KW-0862">Zinc</keyword>
<evidence type="ECO:0000256" key="6">
    <source>
        <dbReference type="RuleBase" id="RU003983"/>
    </source>
</evidence>
<evidence type="ECO:0000256" key="1">
    <source>
        <dbReference type="ARBA" id="ARBA00022670"/>
    </source>
</evidence>
<feature type="transmembrane region" description="Helical" evidence="7">
    <location>
        <begin position="71"/>
        <end position="95"/>
    </location>
</feature>
<evidence type="ECO:0000259" key="8">
    <source>
        <dbReference type="Pfam" id="PF01435"/>
    </source>
</evidence>
<feature type="transmembrane region" description="Helical" evidence="7">
    <location>
        <begin position="6"/>
        <end position="24"/>
    </location>
</feature>
<feature type="transmembrane region" description="Helical" evidence="7">
    <location>
        <begin position="36"/>
        <end position="59"/>
    </location>
</feature>
<gene>
    <name evidence="9" type="ORF">FOE78_00995</name>
</gene>
<proteinExistence type="inferred from homology"/>
<protein>
    <submittedName>
        <fullName evidence="9">M56 family metallopeptidase</fullName>
    </submittedName>
</protein>
<reference evidence="9 10" key="1">
    <citation type="submission" date="2019-07" db="EMBL/GenBank/DDBJ databases">
        <title>Microlunatus dokdonensis sp. nov. isolated from the rhizospheric soil of the wild plant Elymus tsukushiensis.</title>
        <authorList>
            <person name="Ghim S.-Y."/>
            <person name="Hwang Y.-J."/>
            <person name="Son J.-S."/>
            <person name="Shin J.-H."/>
        </authorList>
    </citation>
    <scope>NUCLEOTIDE SEQUENCE [LARGE SCALE GENOMIC DNA]</scope>
    <source>
        <strain evidence="9 10">KUDC0627</strain>
    </source>
</reference>
<evidence type="ECO:0000256" key="3">
    <source>
        <dbReference type="ARBA" id="ARBA00022801"/>
    </source>
</evidence>
<dbReference type="GO" id="GO:0006508">
    <property type="term" value="P:proteolysis"/>
    <property type="evidence" value="ECO:0007669"/>
    <property type="project" value="UniProtKB-KW"/>
</dbReference>
<dbReference type="Gene3D" id="3.30.2010.10">
    <property type="entry name" value="Metalloproteases ('zincins'), catalytic domain"/>
    <property type="match status" value="1"/>
</dbReference>
<dbReference type="OrthoDB" id="9785340at2"/>
<evidence type="ECO:0000256" key="7">
    <source>
        <dbReference type="SAM" id="Phobius"/>
    </source>
</evidence>
<keyword evidence="7" id="KW-0812">Transmembrane</keyword>
<dbReference type="PANTHER" id="PTHR34978">
    <property type="entry name" value="POSSIBLE SENSOR-TRANSDUCER PROTEIN BLAR"/>
    <property type="match status" value="1"/>
</dbReference>
<keyword evidence="7" id="KW-1133">Transmembrane helix</keyword>
<evidence type="ECO:0000313" key="10">
    <source>
        <dbReference type="Proteomes" id="UP000319263"/>
    </source>
</evidence>
<dbReference type="InterPro" id="IPR001915">
    <property type="entry name" value="Peptidase_M48"/>
</dbReference>
<keyword evidence="7" id="KW-0472">Membrane</keyword>
<keyword evidence="2" id="KW-0479">Metal-binding</keyword>
<dbReference type="EMBL" id="CP041692">
    <property type="protein sequence ID" value="QDP94680.1"/>
    <property type="molecule type" value="Genomic_DNA"/>
</dbReference>
<comment type="similarity">
    <text evidence="6">Belongs to the peptidase M48 family.</text>
</comment>